<sequence>MATPPRDTRRVNGSSSNSGHNGSLNGQINGSVNGSVNGTINGSVNVNGTSNSSSPAAASPYSNGLSSNKSFLNLTTSALAGVFGSQVSLAELNGDVSNAPSRVQTPVGRDRATRGIDEFSDKTAFYNGINGRVNGRDKLQSGINKLNRRKGNSPGGRVSPSIPSLSAADDEDETDEDVSGSSRGNSSSVTYSLPGVPLSAPTLAVRLALLFGFGVAYGQLSKQLHDNHFVTEHTLDIDHTGFFSLIWGFQGILLGFLLPLFDWLFPEQRKRLHGKGGADWSSIVRAVAAFMGVAYGIRKIAWTSTMQAAFYWGMVNPCLWFILDATRNGFILSTLVATVGTFVFALIFPDHLPERYTLAGSVSENYLSVVALVASVFFCCSICFGNLGRRLLSVETSRARR</sequence>
<dbReference type="Pfam" id="PF07281">
    <property type="entry name" value="INSIG"/>
    <property type="match status" value="1"/>
</dbReference>
<keyword evidence="6 8" id="KW-0472">Membrane</keyword>
<feature type="compositionally biased region" description="Low complexity" evidence="7">
    <location>
        <begin position="41"/>
        <end position="63"/>
    </location>
</feature>
<dbReference type="GeneID" id="30035174"/>
<accession>A0A167FPX7</accession>
<feature type="transmembrane region" description="Helical" evidence="8">
    <location>
        <begin position="330"/>
        <end position="348"/>
    </location>
</feature>
<keyword evidence="4" id="KW-0256">Endoplasmic reticulum</keyword>
<name>A0A167FPX7_9ASCO</name>
<gene>
    <name evidence="9" type="primary">NSG2</name>
    <name evidence="9" type="ORF">AWJ20_3180</name>
</gene>
<comment type="subcellular location">
    <subcellularLocation>
        <location evidence="1">Endoplasmic reticulum membrane</location>
        <topology evidence="1">Multi-pass membrane protein</topology>
    </subcellularLocation>
</comment>
<feature type="compositionally biased region" description="Low complexity" evidence="7">
    <location>
        <begin position="179"/>
        <end position="188"/>
    </location>
</feature>
<evidence type="ECO:0000313" key="10">
    <source>
        <dbReference type="Proteomes" id="UP000189580"/>
    </source>
</evidence>
<keyword evidence="10" id="KW-1185">Reference proteome</keyword>
<feature type="transmembrane region" description="Helical" evidence="8">
    <location>
        <begin position="368"/>
        <end position="388"/>
    </location>
</feature>
<dbReference type="EMBL" id="CP014503">
    <property type="protein sequence ID" value="ANB15552.1"/>
    <property type="molecule type" value="Genomic_DNA"/>
</dbReference>
<feature type="transmembrane region" description="Helical" evidence="8">
    <location>
        <begin position="304"/>
        <end position="323"/>
    </location>
</feature>
<dbReference type="Proteomes" id="UP000189580">
    <property type="component" value="Chromosome b"/>
</dbReference>
<evidence type="ECO:0000256" key="7">
    <source>
        <dbReference type="SAM" id="MobiDB-lite"/>
    </source>
</evidence>
<keyword evidence="3 8" id="KW-0812">Transmembrane</keyword>
<evidence type="ECO:0000256" key="4">
    <source>
        <dbReference type="ARBA" id="ARBA00022824"/>
    </source>
</evidence>
<evidence type="ECO:0000256" key="5">
    <source>
        <dbReference type="ARBA" id="ARBA00022989"/>
    </source>
</evidence>
<proteinExistence type="inferred from homology"/>
<dbReference type="AlphaFoldDB" id="A0A167FPX7"/>
<feature type="region of interest" description="Disordered" evidence="7">
    <location>
        <begin position="96"/>
        <end position="115"/>
    </location>
</feature>
<evidence type="ECO:0000313" key="9">
    <source>
        <dbReference type="EMBL" id="ANB15552.1"/>
    </source>
</evidence>
<dbReference type="GO" id="GO:0016126">
    <property type="term" value="P:sterol biosynthetic process"/>
    <property type="evidence" value="ECO:0007669"/>
    <property type="project" value="TreeGrafter"/>
</dbReference>
<feature type="transmembrane region" description="Helical" evidence="8">
    <location>
        <begin position="240"/>
        <end position="265"/>
    </location>
</feature>
<evidence type="ECO:0000256" key="3">
    <source>
        <dbReference type="ARBA" id="ARBA00022692"/>
    </source>
</evidence>
<organism evidence="9 10">
    <name type="scientific">Sugiyamaella lignohabitans</name>
    <dbReference type="NCBI Taxonomy" id="796027"/>
    <lineage>
        <taxon>Eukaryota</taxon>
        <taxon>Fungi</taxon>
        <taxon>Dikarya</taxon>
        <taxon>Ascomycota</taxon>
        <taxon>Saccharomycotina</taxon>
        <taxon>Dipodascomycetes</taxon>
        <taxon>Dipodascales</taxon>
        <taxon>Trichomonascaceae</taxon>
        <taxon>Sugiyamaella</taxon>
    </lineage>
</organism>
<dbReference type="OrthoDB" id="205546at2759"/>
<dbReference type="RefSeq" id="XP_018738029.1">
    <property type="nucleotide sequence ID" value="XM_018880185.1"/>
</dbReference>
<dbReference type="InterPro" id="IPR025929">
    <property type="entry name" value="INSIG_fam"/>
</dbReference>
<feature type="compositionally biased region" description="Acidic residues" evidence="7">
    <location>
        <begin position="168"/>
        <end position="178"/>
    </location>
</feature>
<evidence type="ECO:0000256" key="1">
    <source>
        <dbReference type="ARBA" id="ARBA00004477"/>
    </source>
</evidence>
<protein>
    <submittedName>
        <fullName evidence="9">Nsg2p</fullName>
    </submittedName>
</protein>
<dbReference type="PANTHER" id="PTHR15301">
    <property type="entry name" value="INSULIN-INDUCED GENE 1"/>
    <property type="match status" value="1"/>
</dbReference>
<dbReference type="GO" id="GO:0005789">
    <property type="term" value="C:endoplasmic reticulum membrane"/>
    <property type="evidence" value="ECO:0007669"/>
    <property type="project" value="UniProtKB-SubCell"/>
</dbReference>
<reference evidence="9 10" key="1">
    <citation type="submission" date="2016-02" db="EMBL/GenBank/DDBJ databases">
        <title>Complete genome sequence and transcriptome regulation of the pentose utilising yeast Sugiyamaella lignohabitans.</title>
        <authorList>
            <person name="Bellasio M."/>
            <person name="Peymann A."/>
            <person name="Valli M."/>
            <person name="Sipitzky M."/>
            <person name="Graf A."/>
            <person name="Sauer M."/>
            <person name="Marx H."/>
            <person name="Mattanovich D."/>
        </authorList>
    </citation>
    <scope>NUCLEOTIDE SEQUENCE [LARGE SCALE GENOMIC DNA]</scope>
    <source>
        <strain evidence="9 10">CBS 10342</strain>
    </source>
</reference>
<feature type="compositionally biased region" description="Polar residues" evidence="7">
    <location>
        <begin position="27"/>
        <end position="40"/>
    </location>
</feature>
<feature type="compositionally biased region" description="Basic and acidic residues" evidence="7">
    <location>
        <begin position="1"/>
        <end position="10"/>
    </location>
</feature>
<feature type="compositionally biased region" description="Low complexity" evidence="7">
    <location>
        <begin position="12"/>
        <end position="26"/>
    </location>
</feature>
<feature type="region of interest" description="Disordered" evidence="7">
    <location>
        <begin position="1"/>
        <end position="63"/>
    </location>
</feature>
<feature type="region of interest" description="Disordered" evidence="7">
    <location>
        <begin position="145"/>
        <end position="189"/>
    </location>
</feature>
<dbReference type="KEGG" id="slb:AWJ20_3180"/>
<evidence type="ECO:0000256" key="8">
    <source>
        <dbReference type="SAM" id="Phobius"/>
    </source>
</evidence>
<dbReference type="PANTHER" id="PTHR15301:SF3">
    <property type="entry name" value="PROTEIN NSG1-RELATED"/>
    <property type="match status" value="1"/>
</dbReference>
<evidence type="ECO:0000256" key="2">
    <source>
        <dbReference type="ARBA" id="ARBA00007475"/>
    </source>
</evidence>
<keyword evidence="5 8" id="KW-1133">Transmembrane helix</keyword>
<comment type="similarity">
    <text evidence="2">Belongs to the INSIG family.</text>
</comment>
<evidence type="ECO:0000256" key="6">
    <source>
        <dbReference type="ARBA" id="ARBA00023136"/>
    </source>
</evidence>